<evidence type="ECO:0000256" key="1">
    <source>
        <dbReference type="SAM" id="Coils"/>
    </source>
</evidence>
<feature type="coiled-coil region" evidence="1">
    <location>
        <begin position="266"/>
        <end position="293"/>
    </location>
</feature>
<keyword evidence="1" id="KW-0175">Coiled coil</keyword>
<reference evidence="2" key="1">
    <citation type="submission" date="2021-05" db="EMBL/GenBank/DDBJ databases">
        <authorList>
            <person name="Khan N."/>
        </authorList>
    </citation>
    <scope>NUCLEOTIDE SEQUENCE</scope>
</reference>
<protein>
    <submittedName>
        <fullName evidence="2">Uncharacterized protein</fullName>
    </submittedName>
</protein>
<name>A0A8J2IPZ2_FUSEQ</name>
<evidence type="ECO:0000313" key="3">
    <source>
        <dbReference type="Proteomes" id="UP000693738"/>
    </source>
</evidence>
<organism evidence="2 3">
    <name type="scientific">Fusarium equiseti</name>
    <name type="common">Fusarium scirpi</name>
    <dbReference type="NCBI Taxonomy" id="61235"/>
    <lineage>
        <taxon>Eukaryota</taxon>
        <taxon>Fungi</taxon>
        <taxon>Dikarya</taxon>
        <taxon>Ascomycota</taxon>
        <taxon>Pezizomycotina</taxon>
        <taxon>Sordariomycetes</taxon>
        <taxon>Hypocreomycetidae</taxon>
        <taxon>Hypocreales</taxon>
        <taxon>Nectriaceae</taxon>
        <taxon>Fusarium</taxon>
        <taxon>Fusarium incarnatum-equiseti species complex</taxon>
    </lineage>
</organism>
<evidence type="ECO:0000313" key="2">
    <source>
        <dbReference type="EMBL" id="CAG7559096.1"/>
    </source>
</evidence>
<feature type="coiled-coil region" evidence="1">
    <location>
        <begin position="214"/>
        <end position="241"/>
    </location>
</feature>
<dbReference type="Proteomes" id="UP000693738">
    <property type="component" value="Unassembled WGS sequence"/>
</dbReference>
<gene>
    <name evidence="2" type="ORF">FEQUK3_LOCUS4811</name>
</gene>
<sequence>MSVAWNPTTHDEIESKKAFDDLSRSADKVVLPSSEPSQPNRFILRSKGYFAYVLSGKEFPTSFPIFDAKIPKTTFKKLSEFDTEIYDNHLAKLVTAGQAAIQYSDNTVEMLETAEGVNLRHNLDIVMDEKYTSSDKFDDAYREAKEAAKMTLEMLRDDAKKKQNKTDQITQTLIRFKEDTIKNQPNVKFLIQQYKTGPVENKSEHKTPCLDYLNKDLADSLERFNNMVKEAKEKYADWEKNTAIAVGTCWFGVVGWNVMGVHAAKAAALRRAWADLESQIAQLQQDRKEETDLITFVNQLITQCTDIEQKMADAITAMTELSLLFSNQADFYDKIDVSLDRMRTSTDLAALRNRKQFIQYQIKICTNKLKEVIFEDIWTKFRPGTQDAIQKFAREHGLQKAINQATLGQIGEVKERIEDLRKRSPFIR</sequence>
<accession>A0A8J2IPZ2</accession>
<proteinExistence type="predicted"/>
<comment type="caution">
    <text evidence="2">The sequence shown here is derived from an EMBL/GenBank/DDBJ whole genome shotgun (WGS) entry which is preliminary data.</text>
</comment>
<dbReference type="EMBL" id="CAJSTJ010000128">
    <property type="protein sequence ID" value="CAG7559096.1"/>
    <property type="molecule type" value="Genomic_DNA"/>
</dbReference>
<dbReference type="AlphaFoldDB" id="A0A8J2IPZ2"/>
<feature type="coiled-coil region" evidence="1">
    <location>
        <begin position="145"/>
        <end position="172"/>
    </location>
</feature>